<evidence type="ECO:0000259" key="6">
    <source>
        <dbReference type="Pfam" id="PF02384"/>
    </source>
</evidence>
<dbReference type="GO" id="GO:0008170">
    <property type="term" value="F:N-methyltransferase activity"/>
    <property type="evidence" value="ECO:0007669"/>
    <property type="project" value="InterPro"/>
</dbReference>
<dbReference type="KEGG" id="bhp:BHAMNSH16_08680"/>
<dbReference type="REBASE" id="210394">
    <property type="entry name" value="BhaNSH16ORF8680P"/>
</dbReference>
<evidence type="ECO:0000256" key="1">
    <source>
        <dbReference type="ARBA" id="ARBA00006594"/>
    </source>
</evidence>
<evidence type="ECO:0000256" key="4">
    <source>
        <dbReference type="ARBA" id="ARBA00022679"/>
    </source>
</evidence>
<name>A0AAC9TUY4_9SPIR</name>
<evidence type="ECO:0000313" key="8">
    <source>
        <dbReference type="EMBL" id="ASJ21709.1"/>
    </source>
</evidence>
<dbReference type="EC" id="2.1.1.72" evidence="2"/>
<comment type="catalytic activity">
    <reaction evidence="5">
        <text>a 2'-deoxyadenosine in DNA + S-adenosyl-L-methionine = an N(6)-methyl-2'-deoxyadenosine in DNA + S-adenosyl-L-homocysteine + H(+)</text>
        <dbReference type="Rhea" id="RHEA:15197"/>
        <dbReference type="Rhea" id="RHEA-COMP:12418"/>
        <dbReference type="Rhea" id="RHEA-COMP:12419"/>
        <dbReference type="ChEBI" id="CHEBI:15378"/>
        <dbReference type="ChEBI" id="CHEBI:57856"/>
        <dbReference type="ChEBI" id="CHEBI:59789"/>
        <dbReference type="ChEBI" id="CHEBI:90615"/>
        <dbReference type="ChEBI" id="CHEBI:90616"/>
        <dbReference type="EC" id="2.1.1.72"/>
    </reaction>
</comment>
<dbReference type="EMBL" id="CP019914">
    <property type="protein sequence ID" value="ASJ21709.1"/>
    <property type="molecule type" value="Genomic_DNA"/>
</dbReference>
<dbReference type="InterPro" id="IPR003356">
    <property type="entry name" value="DNA_methylase_A-5"/>
</dbReference>
<dbReference type="InterPro" id="IPR041635">
    <property type="entry name" value="Type_ISP_LLaBIII_C"/>
</dbReference>
<dbReference type="Pfam" id="PF18135">
    <property type="entry name" value="Type_ISP_C"/>
    <property type="match status" value="1"/>
</dbReference>
<keyword evidence="4" id="KW-0808">Transferase</keyword>
<dbReference type="GO" id="GO:0003677">
    <property type="term" value="F:DNA binding"/>
    <property type="evidence" value="ECO:0007669"/>
    <property type="project" value="InterPro"/>
</dbReference>
<dbReference type="PANTHER" id="PTHR33841:SF1">
    <property type="entry name" value="DNA METHYLTRANSFERASE A"/>
    <property type="match status" value="1"/>
</dbReference>
<dbReference type="GO" id="GO:0032259">
    <property type="term" value="P:methylation"/>
    <property type="evidence" value="ECO:0007669"/>
    <property type="project" value="UniProtKB-KW"/>
</dbReference>
<proteinExistence type="inferred from homology"/>
<evidence type="ECO:0000259" key="7">
    <source>
        <dbReference type="Pfam" id="PF18135"/>
    </source>
</evidence>
<gene>
    <name evidence="8" type="ORF">BHAMNSH16_08680</name>
</gene>
<evidence type="ECO:0000256" key="5">
    <source>
        <dbReference type="ARBA" id="ARBA00047942"/>
    </source>
</evidence>
<sequence length="1049" mass="122546">MNKEYINIIKKYIEEINFIKEKGSSNEHSYRTPLENMLKFFSVSLYPDKSIKIVQESSIDDEDDKKIFPDFTIVNEDDKLIGFAECKDTDFDLYKAINGKGSYKKYKEQLIKYLYIHNNLIFTDYINFILLSKEDDGNIIIKDDVCLYDDEAKNKKDKSEENYKKLINIFDMFFSAKSKDIDKKDYFLSLLARRTKILRDFINLELLNKESYLSRDVKGLFESTLFKDLSDKDFADAFSQIITFSLLFYRLSKRKNADLNSFKDMPDYIPIFKEFLLKIDINDFNNNGIFYSIVSIMNAVNSYNENIFYGELSYRENHDKEDPFIYMYEYFLKEFDEKTRNARGVFYTPIEAVRYIIKSIDELLKDKLNISEGLYGENVHILDFASGTGTFMLGAIELAYNNAKSSGIGGVLEKIVSDFILKRLYGFEFLIVPYVLAHFRIHEYLKDLNYDYKSRERLQLYLTNTLDNSAGGYVAMFPNMKAEADMAYKIKNEEPILVIMGNPPYNSKSEEINCKEWIIDLLKDYKKDLTVTEKQKLNDDYIKFLRFAHWKMEKSKQGVVGVIVNNSFIDGLSHREMRNQLMKTFDEIYIFDLHGNTNKGEKCPDGSQDFNIFNIKNVGVCIALFVKTGLKNNKNRGVYFQEIFGKQNYKKEYLIDKSVNTDIENKKWKKLEDDEKWHWFTEVKSNEKYLNDFKGLHEIFENINSGIQTEKDELIIHLNENNLDIALNDIKTLDVENLCSKYNLKISKNKIECLYEAKNEVLNNEGLKTLIHYRPFDFRKIYYTSKSNGCIGRPRYDIMKHFINRENIGLVFPRQIAGGYGFEHGLVSNYIIDRTTGGAKTGSETNFAPLYLYEDINASSDLNFDEECKPNFKASFLDFLKKYLNGSLIKSEDCPYKILSYIYAVLYAPTYRSRYKEDLKYDYPRIPFTDDSSLFSSLSSLGSDLIDLHLLKKVPSPSSSYPISGDHNIDFCKFEDGKIKINSSQYFDNVSEQVYNYSIGGYKPIEKYIKARETLTLNDIMHIQKVIAVIGRTIELQGSIDEVYKKIDK</sequence>
<protein>
    <recommendedName>
        <fullName evidence="2">site-specific DNA-methyltransferase (adenine-specific)</fullName>
        <ecNumber evidence="2">2.1.1.72</ecNumber>
    </recommendedName>
</protein>
<feature type="domain" description="DNA methylase adenine-specific" evidence="6">
    <location>
        <begin position="321"/>
        <end position="583"/>
    </location>
</feature>
<feature type="domain" description="Type ISP restriction-modification enzyme LLaBIII C-terminal specificity" evidence="7">
    <location>
        <begin position="698"/>
        <end position="1017"/>
    </location>
</feature>
<dbReference type="InterPro" id="IPR050953">
    <property type="entry name" value="N4_N6_ade-DNA_methylase"/>
</dbReference>
<evidence type="ECO:0000256" key="3">
    <source>
        <dbReference type="ARBA" id="ARBA00022603"/>
    </source>
</evidence>
<organism evidence="8 9">
    <name type="scientific">Brachyspira hampsonii</name>
    <dbReference type="NCBI Taxonomy" id="1287055"/>
    <lineage>
        <taxon>Bacteria</taxon>
        <taxon>Pseudomonadati</taxon>
        <taxon>Spirochaetota</taxon>
        <taxon>Spirochaetia</taxon>
        <taxon>Brachyspirales</taxon>
        <taxon>Brachyspiraceae</taxon>
        <taxon>Brachyspira</taxon>
    </lineage>
</organism>
<keyword evidence="9" id="KW-1185">Reference proteome</keyword>
<accession>A0AAC9TUY4</accession>
<keyword evidence="3 8" id="KW-0489">Methyltransferase</keyword>
<evidence type="ECO:0000313" key="9">
    <source>
        <dbReference type="Proteomes" id="UP000264880"/>
    </source>
</evidence>
<dbReference type="SUPFAM" id="SSF53335">
    <property type="entry name" value="S-adenosyl-L-methionine-dependent methyltransferases"/>
    <property type="match status" value="1"/>
</dbReference>
<dbReference type="RefSeq" id="WP_008726912.1">
    <property type="nucleotide sequence ID" value="NZ_CP019914.1"/>
</dbReference>
<dbReference type="Pfam" id="PF02384">
    <property type="entry name" value="N6_Mtase"/>
    <property type="match status" value="1"/>
</dbReference>
<dbReference type="PANTHER" id="PTHR33841">
    <property type="entry name" value="DNA METHYLTRANSFERASE YEEA-RELATED"/>
    <property type="match status" value="1"/>
</dbReference>
<dbReference type="PRINTS" id="PR00507">
    <property type="entry name" value="N12N6MTFRASE"/>
</dbReference>
<dbReference type="AlphaFoldDB" id="A0AAC9TUY4"/>
<dbReference type="InterPro" id="IPR029063">
    <property type="entry name" value="SAM-dependent_MTases_sf"/>
</dbReference>
<dbReference type="GO" id="GO:0009007">
    <property type="term" value="F:site-specific DNA-methyltransferase (adenine-specific) activity"/>
    <property type="evidence" value="ECO:0007669"/>
    <property type="project" value="UniProtKB-EC"/>
</dbReference>
<comment type="similarity">
    <text evidence="1">Belongs to the N(4)/N(6)-methyltransferase family.</text>
</comment>
<dbReference type="Gene3D" id="3.40.50.150">
    <property type="entry name" value="Vaccinia Virus protein VP39"/>
    <property type="match status" value="1"/>
</dbReference>
<evidence type="ECO:0000256" key="2">
    <source>
        <dbReference type="ARBA" id="ARBA00011900"/>
    </source>
</evidence>
<reference evidence="8 9" key="1">
    <citation type="submission" date="2017-02" db="EMBL/GenBank/DDBJ databases">
        <title>Complete genome sequence of Brachyspira hampsonii genomovar I strain NSH-16 (ATCC BAA-2463).</title>
        <authorList>
            <person name="Mirajkar N.S."/>
            <person name="Gebhart C.J."/>
        </authorList>
    </citation>
    <scope>NUCLEOTIDE SEQUENCE [LARGE SCALE GENOMIC DNA]</scope>
    <source>
        <strain evidence="8 9">NSH-16</strain>
    </source>
</reference>
<dbReference type="Proteomes" id="UP000264880">
    <property type="component" value="Chromosome"/>
</dbReference>